<evidence type="ECO:0000313" key="3">
    <source>
        <dbReference type="Proteomes" id="UP000830454"/>
    </source>
</evidence>
<sequence length="164" mass="18515">MNNVLIADDLQTIEIKSKEDNMSYSKPKQLITNSFAKELNNNHTEAIATANKNAKDDANAFWYSLEELENYINHIKTEGIEKGYKIDGIRFYIGKYPNKEEYKEKAGMTTIFLSPTGYKTEAQKSSLLSYSSKEELGQSSDVDEISPLNYGSMGNPPKMSYPSN</sequence>
<dbReference type="Proteomes" id="UP000830454">
    <property type="component" value="Chromosome"/>
</dbReference>
<dbReference type="EMBL" id="CP090145">
    <property type="protein sequence ID" value="UOX32649.1"/>
    <property type="molecule type" value="Genomic_DNA"/>
</dbReference>
<reference evidence="2" key="2">
    <citation type="submission" date="2022-04" db="EMBL/GenBank/DDBJ databases">
        <title>Complete Genome Sequence of Flavobacterium sediminilitoris YSM-43, Isolated from a Tidal Sediment.</title>
        <authorList>
            <person name="Lee P.A."/>
        </authorList>
    </citation>
    <scope>NUCLEOTIDE SEQUENCE</scope>
    <source>
        <strain evidence="2">YSM-43</strain>
    </source>
</reference>
<organism evidence="2 3">
    <name type="scientific">Flavobacterium sediminilitoris</name>
    <dbReference type="NCBI Taxonomy" id="2024526"/>
    <lineage>
        <taxon>Bacteria</taxon>
        <taxon>Pseudomonadati</taxon>
        <taxon>Bacteroidota</taxon>
        <taxon>Flavobacteriia</taxon>
        <taxon>Flavobacteriales</taxon>
        <taxon>Flavobacteriaceae</taxon>
        <taxon>Flavobacterium</taxon>
    </lineage>
</organism>
<accession>A0ABY4HMG5</accession>
<dbReference type="RefSeq" id="WP_246915503.1">
    <property type="nucleotide sequence ID" value="NZ_CP090145.1"/>
</dbReference>
<protein>
    <submittedName>
        <fullName evidence="2">Uncharacterized protein</fullName>
    </submittedName>
</protein>
<evidence type="ECO:0000256" key="1">
    <source>
        <dbReference type="SAM" id="MobiDB-lite"/>
    </source>
</evidence>
<gene>
    <name evidence="2" type="ORF">LXD69_11405</name>
</gene>
<keyword evidence="3" id="KW-1185">Reference proteome</keyword>
<evidence type="ECO:0000313" key="2">
    <source>
        <dbReference type="EMBL" id="UOX32649.1"/>
    </source>
</evidence>
<proteinExistence type="predicted"/>
<name>A0ABY4HMG5_9FLAO</name>
<feature type="region of interest" description="Disordered" evidence="1">
    <location>
        <begin position="129"/>
        <end position="164"/>
    </location>
</feature>
<reference evidence="2" key="1">
    <citation type="submission" date="2021-12" db="EMBL/GenBank/DDBJ databases">
        <authorList>
            <person name="Cha I.-T."/>
            <person name="Lee K.-E."/>
            <person name="Park S.-J."/>
        </authorList>
    </citation>
    <scope>NUCLEOTIDE SEQUENCE</scope>
    <source>
        <strain evidence="2">YSM-43</strain>
    </source>
</reference>